<reference evidence="2" key="1">
    <citation type="journal article" date="2021" name="PeerJ">
        <title>Extensive microbial diversity within the chicken gut microbiome revealed by metagenomics and culture.</title>
        <authorList>
            <person name="Gilroy R."/>
            <person name="Ravi A."/>
            <person name="Getino M."/>
            <person name="Pursley I."/>
            <person name="Horton D.L."/>
            <person name="Alikhan N.F."/>
            <person name="Baker D."/>
            <person name="Gharbi K."/>
            <person name="Hall N."/>
            <person name="Watson M."/>
            <person name="Adriaenssens E.M."/>
            <person name="Foster-Nyarko E."/>
            <person name="Jarju S."/>
            <person name="Secka A."/>
            <person name="Antonio M."/>
            <person name="Oren A."/>
            <person name="Chaudhuri R.R."/>
            <person name="La Ragione R."/>
            <person name="Hildebrand F."/>
            <person name="Pallen M.J."/>
        </authorList>
    </citation>
    <scope>NUCLEOTIDE SEQUENCE</scope>
    <source>
        <strain evidence="2">ChiHjej13B12-14962</strain>
    </source>
</reference>
<accession>A0A921K7M3</accession>
<dbReference type="RefSeq" id="WP_303904267.1">
    <property type="nucleotide sequence ID" value="NZ_DYXC01000070.1"/>
</dbReference>
<feature type="transmembrane region" description="Helical" evidence="1">
    <location>
        <begin position="50"/>
        <end position="75"/>
    </location>
</feature>
<sequence length="319" mass="34626">MSYQKRYILTTLAPLLTLVAGATLWAALSVPLVPDPMAIHFDSNFLPDGYLAPTTSIVLFTSMNLLLLIIFTVLARNGMWHGITGRVIVGSSGFSSGMLSVLQIELFRLQRGLTDATQATLPATSFWFILLLAAVIGVLLTYLVQPVPQPEKSSKPAANPGIPHQGKAVWLRSESMHFGVQLVLVIAVMTALVCLIITPNWAIGLTTVITVTIALSTWGWRYRIDNQGFSYRSYLGFPRGHIPHQSIASAESIHVKAANWGGWGWRLNGSGTGFITKSGPGVRIMRTNGRVLEITSDDAPTAAGLLKHYVSQTTTKENS</sequence>
<reference evidence="2" key="2">
    <citation type="submission" date="2021-09" db="EMBL/GenBank/DDBJ databases">
        <authorList>
            <person name="Gilroy R."/>
        </authorList>
    </citation>
    <scope>NUCLEOTIDE SEQUENCE</scope>
    <source>
        <strain evidence="2">ChiHjej13B12-14962</strain>
    </source>
</reference>
<gene>
    <name evidence="2" type="ORF">K8V32_05775</name>
</gene>
<name>A0A921K7M3_9MICC</name>
<proteinExistence type="predicted"/>
<evidence type="ECO:0000313" key="3">
    <source>
        <dbReference type="Proteomes" id="UP000703315"/>
    </source>
</evidence>
<keyword evidence="1" id="KW-0812">Transmembrane</keyword>
<dbReference type="Proteomes" id="UP000703315">
    <property type="component" value="Unassembled WGS sequence"/>
</dbReference>
<feature type="transmembrane region" description="Helical" evidence="1">
    <location>
        <begin position="126"/>
        <end position="144"/>
    </location>
</feature>
<evidence type="ECO:0008006" key="4">
    <source>
        <dbReference type="Google" id="ProtNLM"/>
    </source>
</evidence>
<organism evidence="2 3">
    <name type="scientific">Enteractinococcus helveticum</name>
    <dbReference type="NCBI Taxonomy" id="1837282"/>
    <lineage>
        <taxon>Bacteria</taxon>
        <taxon>Bacillati</taxon>
        <taxon>Actinomycetota</taxon>
        <taxon>Actinomycetes</taxon>
        <taxon>Micrococcales</taxon>
        <taxon>Micrococcaceae</taxon>
    </lineage>
</organism>
<protein>
    <recommendedName>
        <fullName evidence="4">DUF1648 domain-containing protein</fullName>
    </recommendedName>
</protein>
<dbReference type="EMBL" id="DYXC01000070">
    <property type="protein sequence ID" value="HJF14301.1"/>
    <property type="molecule type" value="Genomic_DNA"/>
</dbReference>
<feature type="transmembrane region" description="Helical" evidence="1">
    <location>
        <begin position="178"/>
        <end position="198"/>
    </location>
</feature>
<feature type="transmembrane region" description="Helical" evidence="1">
    <location>
        <begin position="87"/>
        <end position="106"/>
    </location>
</feature>
<keyword evidence="1" id="KW-1133">Transmembrane helix</keyword>
<dbReference type="AlphaFoldDB" id="A0A921K7M3"/>
<keyword evidence="1" id="KW-0472">Membrane</keyword>
<evidence type="ECO:0000256" key="1">
    <source>
        <dbReference type="SAM" id="Phobius"/>
    </source>
</evidence>
<feature type="transmembrane region" description="Helical" evidence="1">
    <location>
        <begin position="204"/>
        <end position="222"/>
    </location>
</feature>
<evidence type="ECO:0000313" key="2">
    <source>
        <dbReference type="EMBL" id="HJF14301.1"/>
    </source>
</evidence>
<comment type="caution">
    <text evidence="2">The sequence shown here is derived from an EMBL/GenBank/DDBJ whole genome shotgun (WGS) entry which is preliminary data.</text>
</comment>